<dbReference type="InterPro" id="IPR029061">
    <property type="entry name" value="THDP-binding"/>
</dbReference>
<reference evidence="15" key="1">
    <citation type="submission" date="2023-03" db="EMBL/GenBank/DDBJ databases">
        <title>Mating type loci evolution in Malassezia.</title>
        <authorList>
            <person name="Coelho M.A."/>
        </authorList>
    </citation>
    <scope>NUCLEOTIDE SEQUENCE</scope>
    <source>
        <strain evidence="15">CBS 9431</strain>
    </source>
</reference>
<dbReference type="Pfam" id="PF01855">
    <property type="entry name" value="POR_N"/>
    <property type="match status" value="1"/>
</dbReference>
<dbReference type="Gene3D" id="3.30.413.10">
    <property type="entry name" value="Sulfite Reductase Hemoprotein, domain 1"/>
    <property type="match status" value="2"/>
</dbReference>
<evidence type="ECO:0000256" key="13">
    <source>
        <dbReference type="ARBA" id="ARBA00052219"/>
    </source>
</evidence>
<dbReference type="PRINTS" id="PR00369">
    <property type="entry name" value="FLAVODOXIN"/>
</dbReference>
<evidence type="ECO:0000256" key="8">
    <source>
        <dbReference type="ARBA" id="ARBA00022723"/>
    </source>
</evidence>
<dbReference type="FunFam" id="3.40.50.360:FF:000016">
    <property type="entry name" value="Sulfite reductase subunit beta"/>
    <property type="match status" value="1"/>
</dbReference>
<dbReference type="SUPFAM" id="SSF56014">
    <property type="entry name" value="Nitrite and sulphite reductase 4Fe-4S domain-like"/>
    <property type="match status" value="2"/>
</dbReference>
<name>A0AAF0F637_9BASI</name>
<evidence type="ECO:0000256" key="7">
    <source>
        <dbReference type="ARBA" id="ARBA00022617"/>
    </source>
</evidence>
<dbReference type="GO" id="GO:0010181">
    <property type="term" value="F:FMN binding"/>
    <property type="evidence" value="ECO:0007669"/>
    <property type="project" value="InterPro"/>
</dbReference>
<dbReference type="PROSITE" id="PS00365">
    <property type="entry name" value="NIR_SIR"/>
    <property type="match status" value="1"/>
</dbReference>
<keyword evidence="11" id="KW-0408">Iron</keyword>
<dbReference type="InterPro" id="IPR036136">
    <property type="entry name" value="Nit/Sulf_reduc_fer-like_dom_sf"/>
</dbReference>
<accession>A0AAF0F637</accession>
<keyword evidence="8" id="KW-0479">Metal-binding</keyword>
<dbReference type="InterPro" id="IPR005117">
    <property type="entry name" value="NiRdtase/SiRdtase_haem-b_fer"/>
</dbReference>
<evidence type="ECO:0000256" key="6">
    <source>
        <dbReference type="ARBA" id="ARBA00022485"/>
    </source>
</evidence>
<dbReference type="GO" id="GO:0046872">
    <property type="term" value="F:metal ion binding"/>
    <property type="evidence" value="ECO:0007669"/>
    <property type="project" value="UniProtKB-KW"/>
</dbReference>
<keyword evidence="16" id="KW-1185">Reference proteome</keyword>
<evidence type="ECO:0000256" key="5">
    <source>
        <dbReference type="ARBA" id="ARBA00012604"/>
    </source>
</evidence>
<dbReference type="InterPro" id="IPR029039">
    <property type="entry name" value="Flavoprotein-like_sf"/>
</dbReference>
<dbReference type="Pfam" id="PF01077">
    <property type="entry name" value="NIR_SIR"/>
    <property type="match status" value="1"/>
</dbReference>
<dbReference type="InterPro" id="IPR002880">
    <property type="entry name" value="Pyrv_Fd/Flavodoxin_OxRdtase_N"/>
</dbReference>
<organism evidence="15 16">
    <name type="scientific">Malassezia japonica</name>
    <dbReference type="NCBI Taxonomy" id="223818"/>
    <lineage>
        <taxon>Eukaryota</taxon>
        <taxon>Fungi</taxon>
        <taxon>Dikarya</taxon>
        <taxon>Basidiomycota</taxon>
        <taxon>Ustilaginomycotina</taxon>
        <taxon>Malasseziomycetes</taxon>
        <taxon>Malasseziales</taxon>
        <taxon>Malasseziaceae</taxon>
        <taxon>Malassezia</taxon>
    </lineage>
</organism>
<evidence type="ECO:0000256" key="11">
    <source>
        <dbReference type="ARBA" id="ARBA00023004"/>
    </source>
</evidence>
<dbReference type="SUPFAM" id="SSF52218">
    <property type="entry name" value="Flavoproteins"/>
    <property type="match status" value="1"/>
</dbReference>
<dbReference type="GO" id="GO:0051539">
    <property type="term" value="F:4 iron, 4 sulfur cluster binding"/>
    <property type="evidence" value="ECO:0007669"/>
    <property type="project" value="UniProtKB-KW"/>
</dbReference>
<comment type="catalytic activity">
    <reaction evidence="13">
        <text>hydrogen sulfide + 3 NADP(+) + 3 H2O = sulfite + 3 NADPH + 4 H(+)</text>
        <dbReference type="Rhea" id="RHEA:13801"/>
        <dbReference type="ChEBI" id="CHEBI:15377"/>
        <dbReference type="ChEBI" id="CHEBI:15378"/>
        <dbReference type="ChEBI" id="CHEBI:17359"/>
        <dbReference type="ChEBI" id="CHEBI:29919"/>
        <dbReference type="ChEBI" id="CHEBI:57783"/>
        <dbReference type="ChEBI" id="CHEBI:58349"/>
        <dbReference type="EC" id="1.8.1.2"/>
    </reaction>
</comment>
<dbReference type="Pfam" id="PF03460">
    <property type="entry name" value="NIR_SIR_ferr"/>
    <property type="match status" value="2"/>
</dbReference>
<dbReference type="GO" id="GO:0004783">
    <property type="term" value="F:sulfite reductase (NADPH) activity"/>
    <property type="evidence" value="ECO:0007669"/>
    <property type="project" value="UniProtKB-EC"/>
</dbReference>
<dbReference type="SUPFAM" id="SSF52922">
    <property type="entry name" value="TK C-terminal domain-like"/>
    <property type="match status" value="1"/>
</dbReference>
<dbReference type="GeneID" id="85225701"/>
<evidence type="ECO:0000313" key="16">
    <source>
        <dbReference type="Proteomes" id="UP001217754"/>
    </source>
</evidence>
<evidence type="ECO:0000256" key="4">
    <source>
        <dbReference type="ARBA" id="ARBA00010429"/>
    </source>
</evidence>
<evidence type="ECO:0000259" key="14">
    <source>
        <dbReference type="PROSITE" id="PS50902"/>
    </source>
</evidence>
<dbReference type="GO" id="GO:0009337">
    <property type="term" value="C:sulfite reductase complex (NADPH)"/>
    <property type="evidence" value="ECO:0007669"/>
    <property type="project" value="UniProtKB-ARBA"/>
</dbReference>
<evidence type="ECO:0000256" key="2">
    <source>
        <dbReference type="ARBA" id="ARBA00001966"/>
    </source>
</evidence>
<dbReference type="RefSeq" id="XP_060121979.1">
    <property type="nucleotide sequence ID" value="XM_060265996.1"/>
</dbReference>
<dbReference type="InterPro" id="IPR006067">
    <property type="entry name" value="NO2/SO3_Rdtase_4Fe4S_dom"/>
</dbReference>
<evidence type="ECO:0000256" key="12">
    <source>
        <dbReference type="ARBA" id="ARBA00023014"/>
    </source>
</evidence>
<dbReference type="PRINTS" id="PR00397">
    <property type="entry name" value="SIROHAEM"/>
</dbReference>
<dbReference type="FunFam" id="3.30.413.10:FF:000004">
    <property type="entry name" value="Sulfite reductase [NADPH] hemoprotein beta-component"/>
    <property type="match status" value="1"/>
</dbReference>
<evidence type="ECO:0000256" key="10">
    <source>
        <dbReference type="ARBA" id="ARBA00023002"/>
    </source>
</evidence>
<dbReference type="EMBL" id="CP119960">
    <property type="protein sequence ID" value="WFD39082.1"/>
    <property type="molecule type" value="Genomic_DNA"/>
</dbReference>
<dbReference type="Gene3D" id="3.40.50.360">
    <property type="match status" value="1"/>
</dbReference>
<dbReference type="SUPFAM" id="SSF52518">
    <property type="entry name" value="Thiamin diphosphate-binding fold (THDP-binding)"/>
    <property type="match status" value="2"/>
</dbReference>
<dbReference type="FunFam" id="3.30.413.10:FF:000003">
    <property type="entry name" value="Sulfite reductase [NADPH] hemoprotein beta-component"/>
    <property type="match status" value="1"/>
</dbReference>
<gene>
    <name evidence="15" type="primary">MET5</name>
    <name evidence="15" type="ORF">MJAP1_002052</name>
</gene>
<feature type="domain" description="Flavodoxin-like" evidence="14">
    <location>
        <begin position="663"/>
        <end position="813"/>
    </location>
</feature>
<dbReference type="PANTHER" id="PTHR11493">
    <property type="entry name" value="SULFITE REDUCTASE [NADPH] SUBUNIT BETA-RELATED"/>
    <property type="match status" value="1"/>
</dbReference>
<evidence type="ECO:0000256" key="1">
    <source>
        <dbReference type="ARBA" id="ARBA00001929"/>
    </source>
</evidence>
<protein>
    <recommendedName>
        <fullName evidence="5">assimilatory sulfite reductase (NADPH)</fullName>
        <ecNumber evidence="5">1.8.1.2</ecNumber>
    </recommendedName>
</protein>
<proteinExistence type="inferred from homology"/>
<dbReference type="NCBIfam" id="NF010029">
    <property type="entry name" value="PRK13504.1"/>
    <property type="match status" value="1"/>
</dbReference>
<keyword evidence="6" id="KW-0004">4Fe-4S</keyword>
<dbReference type="Gene3D" id="3.40.50.920">
    <property type="match status" value="1"/>
</dbReference>
<evidence type="ECO:0000256" key="3">
    <source>
        <dbReference type="ARBA" id="ARBA00004774"/>
    </source>
</evidence>
<dbReference type="InterPro" id="IPR001094">
    <property type="entry name" value="Flavdoxin-like"/>
</dbReference>
<keyword evidence="10 15" id="KW-0560">Oxidoreductase</keyword>
<dbReference type="Gene3D" id="3.40.50.970">
    <property type="match status" value="1"/>
</dbReference>
<dbReference type="EC" id="1.8.1.2" evidence="5"/>
<evidence type="ECO:0000256" key="9">
    <source>
        <dbReference type="ARBA" id="ARBA00022857"/>
    </source>
</evidence>
<evidence type="ECO:0000313" key="15">
    <source>
        <dbReference type="EMBL" id="WFD39082.1"/>
    </source>
</evidence>
<dbReference type="GO" id="GO:0020037">
    <property type="term" value="F:heme binding"/>
    <property type="evidence" value="ECO:0007669"/>
    <property type="project" value="InterPro"/>
</dbReference>
<dbReference type="InterPro" id="IPR006066">
    <property type="entry name" value="NO2/SO3_Rdtase_FeS/sirohaem_BS"/>
</dbReference>
<dbReference type="InterPro" id="IPR045854">
    <property type="entry name" value="NO2/SO3_Rdtase_4Fe4S_sf"/>
</dbReference>
<dbReference type="PANTHER" id="PTHR11493:SF47">
    <property type="entry name" value="SULFITE REDUCTASE [NADPH] SUBUNIT BETA"/>
    <property type="match status" value="1"/>
</dbReference>
<keyword evidence="12" id="KW-0411">Iron-sulfur</keyword>
<sequence>MSVSSVSAVWHVVRHTAPTVVSVGPSDVYNAADLSDGQNLEQLTLATEVGSVVQNIVRDAPEKPVSVLLDASQTSLLRLVPYLPSLVKKPVVFHVATHGEHADVLLLRQSGFALLASSTASEAQDYAIVAQHLAASTSSGVIHLYDDETSAADLVAGDALRAAIASTAASVELSEEALDAALKHVSSIVKHDVPAYNVYGTTDAKDAAIVLGAGAKALADAAQVAVISLHVVRPLFAERWVAAVPTSVERLAVLEATSKRTTRLAPLFVDVASAFQHVPERDVPATLVSGTLGQVDAKNAAAAASSLQEALEKGTSGFVVGTQATEAPTTLAVQRKEYVHERAYNVMLEQLFKERLAVINPPSDDADPAASSPEFAFGKVLAQVQREDELASLARAAIDGGKVASDLAQALERWLAAKCDANKRPEAAAAVRSALGGAKSSEADALRALEKYLEPLSRWIIGNDAWAYDAGMGGVHHVIASQRNVNMLIFDTVPYSGRENVPLNQRKKDIGLYAMNYGNTYVASTALYSDYTQVLHALMEAERFDGPSIVLAYVPYHRSDASALDVLRETKLAVDSGYWPLYRWDPSAESRNSDVFRLDSVRIREQLKSFLDRQNHLSLLASAKPELPYDLAASQGTALRELQQRKAKEAYDNLLGSMEGPPLLVLFASDAGGAEKAARRLALRAKLRGLGVRTLALDDFPLEDLSGEKNVVIVTSTAGQGEPPQNGRLTFKALSKLPTGTFNEETRFGVFGMGDSHYWPRPEDAHFYNKPAKDLDKRLAELGAQRLVSLGLGDDQDADGWQTGYKAWEPQLWKALGVDHVEVKEAEPEPITNENIKIASNYLRGTIVEGLADKSTGRIAETDTQLTKFHGTYMQYDRDTIEERQKAGLEPAYGFMIRVRMPGGVCTADQWLQLDRVTEDFGGIKSLKITTRQTVQYHMILKENLKSAMQSINKSLFDTIAACGDVNRNVMCAPNPNLTEVHEQMYEFSKKLSNYLLPRMNAYHEIWLDKGTDSSSKLLVGGAVQDYEPLYGPYYLPRKFKIALAVPPRNDVDVFANDIGLIAIADPQKKKLLGFNLAIGGGMGVTHSMKATYPRLASVIGFLRLDQVCEACREVMLIQRDTGNRQNRKQARLKYTIDKYWGGAENFRAELERRLGYKLEEARPYNFVNNTDEYGWKQDFRGKWHCTLWLENGRVIDEPGLPFRTGLRELAKFHKGTFRLTPNQHIIVSDIDEADKPKIEAHLKEYKMNNWEHSGLRLSASACVAFPTCGLAMAESERYIFRLVDKVERIYLASGLKHDEITLRMTGCPNGCARPWIGEIAFVGKAPGTYVMLLGGGHNGERLNKVFRESVGEKEILEILEVLIPRYAKERLEGERFGDWVIRAGIIAETTHGAAFWDNVDADKPLSAIAQSA</sequence>
<dbReference type="InterPro" id="IPR045169">
    <property type="entry name" value="NO2/SO3_Rdtase_4Fe4S_prot"/>
</dbReference>
<dbReference type="InterPro" id="IPR009014">
    <property type="entry name" value="Transketo_C/PFOR_II"/>
</dbReference>
<comment type="cofactor">
    <cofactor evidence="1">
        <name>siroheme</name>
        <dbReference type="ChEBI" id="CHEBI:60052"/>
    </cofactor>
</comment>
<comment type="pathway">
    <text evidence="3">Sulfur metabolism; hydrogen sulfide biosynthesis; hydrogen sulfide from sulfite (NADPH route): step 1/1.</text>
</comment>
<comment type="cofactor">
    <cofactor evidence="2">
        <name>[4Fe-4S] cluster</name>
        <dbReference type="ChEBI" id="CHEBI:49883"/>
    </cofactor>
</comment>
<dbReference type="GO" id="GO:0050311">
    <property type="term" value="F:sulfite reductase (ferredoxin) activity"/>
    <property type="evidence" value="ECO:0007669"/>
    <property type="project" value="TreeGrafter"/>
</dbReference>
<comment type="similarity">
    <text evidence="4">Belongs to the nitrite and sulfite reductase 4Fe-4S domain family.</text>
</comment>
<keyword evidence="7" id="KW-0349">Heme</keyword>
<dbReference type="Proteomes" id="UP001217754">
    <property type="component" value="Chromosome 3"/>
</dbReference>
<dbReference type="PROSITE" id="PS50902">
    <property type="entry name" value="FLAVODOXIN_LIKE"/>
    <property type="match status" value="1"/>
</dbReference>
<dbReference type="SUPFAM" id="SSF55124">
    <property type="entry name" value="Nitrite/Sulfite reductase N-terminal domain-like"/>
    <property type="match status" value="2"/>
</dbReference>
<keyword evidence="9" id="KW-0521">NADP</keyword>
<dbReference type="Pfam" id="PF00258">
    <property type="entry name" value="Flavodoxin_1"/>
    <property type="match status" value="1"/>
</dbReference>
<dbReference type="InterPro" id="IPR008254">
    <property type="entry name" value="Flavodoxin/NO_synth"/>
</dbReference>
<dbReference type="GO" id="GO:0000103">
    <property type="term" value="P:sulfate assimilation"/>
    <property type="evidence" value="ECO:0007669"/>
    <property type="project" value="TreeGrafter"/>
</dbReference>